<dbReference type="InterPro" id="IPR037491">
    <property type="entry name" value="LTI78/LTI65"/>
</dbReference>
<keyword evidence="5" id="KW-1185">Reference proteome</keyword>
<feature type="region of interest" description="Disordered" evidence="1">
    <location>
        <begin position="385"/>
        <end position="419"/>
    </location>
</feature>
<feature type="compositionally biased region" description="Polar residues" evidence="1">
    <location>
        <begin position="407"/>
        <end position="419"/>
    </location>
</feature>
<feature type="domain" description="LTI65/LTI78 PGEED repeat" evidence="2">
    <location>
        <begin position="321"/>
        <end position="351"/>
    </location>
</feature>
<dbReference type="GO" id="GO:0009737">
    <property type="term" value="P:response to abscisic acid"/>
    <property type="evidence" value="ECO:0007669"/>
    <property type="project" value="InterPro"/>
</dbReference>
<feature type="compositionally biased region" description="Basic and acidic residues" evidence="1">
    <location>
        <begin position="158"/>
        <end position="185"/>
    </location>
</feature>
<gene>
    <name evidence="4" type="ORF">AQUCO_00900916v1</name>
</gene>
<dbReference type="Pfam" id="PF23399">
    <property type="entry name" value="LTI65_PGEED"/>
    <property type="match status" value="1"/>
</dbReference>
<feature type="domain" description="LTI65/LTI78 N-terminal" evidence="3">
    <location>
        <begin position="95"/>
        <end position="161"/>
    </location>
</feature>
<feature type="non-terminal residue" evidence="4">
    <location>
        <position position="1"/>
    </location>
</feature>
<evidence type="ECO:0000259" key="3">
    <source>
        <dbReference type="Pfam" id="PF23403"/>
    </source>
</evidence>
<proteinExistence type="predicted"/>
<dbReference type="EMBL" id="KZ305026">
    <property type="protein sequence ID" value="PIA54676.1"/>
    <property type="molecule type" value="Genomic_DNA"/>
</dbReference>
<name>A0A2G5EFZ4_AQUCA</name>
<protein>
    <submittedName>
        <fullName evidence="4">Uncharacterized protein</fullName>
    </submittedName>
</protein>
<organism evidence="4 5">
    <name type="scientific">Aquilegia coerulea</name>
    <name type="common">Rocky mountain columbine</name>
    <dbReference type="NCBI Taxonomy" id="218851"/>
    <lineage>
        <taxon>Eukaryota</taxon>
        <taxon>Viridiplantae</taxon>
        <taxon>Streptophyta</taxon>
        <taxon>Embryophyta</taxon>
        <taxon>Tracheophyta</taxon>
        <taxon>Spermatophyta</taxon>
        <taxon>Magnoliopsida</taxon>
        <taxon>Ranunculales</taxon>
        <taxon>Ranunculaceae</taxon>
        <taxon>Thalictroideae</taxon>
        <taxon>Aquilegia</taxon>
    </lineage>
</organism>
<feature type="compositionally biased region" description="Basic residues" evidence="1">
    <location>
        <begin position="111"/>
        <end position="124"/>
    </location>
</feature>
<evidence type="ECO:0000256" key="1">
    <source>
        <dbReference type="SAM" id="MobiDB-lite"/>
    </source>
</evidence>
<dbReference type="PANTHER" id="PTHR33836:SF7">
    <property type="entry name" value="LOW-TEMPERATURE-INDUCED PROTEIN"/>
    <property type="match status" value="1"/>
</dbReference>
<dbReference type="OrthoDB" id="670168at2759"/>
<dbReference type="Proteomes" id="UP000230069">
    <property type="component" value="Unassembled WGS sequence"/>
</dbReference>
<feature type="region of interest" description="Disordered" evidence="1">
    <location>
        <begin position="237"/>
        <end position="268"/>
    </location>
</feature>
<evidence type="ECO:0000313" key="5">
    <source>
        <dbReference type="Proteomes" id="UP000230069"/>
    </source>
</evidence>
<dbReference type="InterPro" id="IPR057059">
    <property type="entry name" value="LTI65/LTI78_PGEED"/>
</dbReference>
<dbReference type="InterPro" id="IPR056605">
    <property type="entry name" value="LTI65_LTI78_N"/>
</dbReference>
<accession>A0A2G5EFZ4</accession>
<sequence>EEISHLNLHKVFDLKKHVTYFSEIAFLLFFSSPPLSFFEHLEAMAQIEAMKRYVKSSSGGASEQTMEQLLHCEDPAWAVHTSPTLGRNHDPEEHDHHIKKSVLTKVKEKAKKLRHTLSNKKKHSHDGNSPPAWGVSLEDDDYDDEDEVPEYYGAPMYESDKAPHDLKETARQHPREDHVTSEKHPFPSNFSPRKAEVHEESPIHKISESMTLQPAPIITKNNDNTISESVIEKLVPSETPTKSKQFPKSVRGKVPQQDTTHTSKTIGETVTEKLAPAYAMASEATDMITSKFHDMAIATSAALSPRESPKDETSINEKNYDKGVSVKEYLRLKLEPGEDEKALSQVISDAISPRRKVITEALSPKMEASKGVVEKVRGAMSSYLAMNEPPSSLRRNTSSPEPPPSMRRNTSSNIPLSTNAYEVVEEENKERIMQAN</sequence>
<reference evidence="4 5" key="1">
    <citation type="submission" date="2017-09" db="EMBL/GenBank/DDBJ databases">
        <title>WGS assembly of Aquilegia coerulea Goldsmith.</title>
        <authorList>
            <person name="Hodges S."/>
            <person name="Kramer E."/>
            <person name="Nordborg M."/>
            <person name="Tomkins J."/>
            <person name="Borevitz J."/>
            <person name="Derieg N."/>
            <person name="Yan J."/>
            <person name="Mihaltcheva S."/>
            <person name="Hayes R.D."/>
            <person name="Rokhsar D."/>
        </authorList>
    </citation>
    <scope>NUCLEOTIDE SEQUENCE [LARGE SCALE GENOMIC DNA]</scope>
    <source>
        <strain evidence="5">cv. Goldsmith</strain>
    </source>
</reference>
<feature type="region of interest" description="Disordered" evidence="1">
    <location>
        <begin position="111"/>
        <end position="135"/>
    </location>
</feature>
<feature type="region of interest" description="Disordered" evidence="1">
    <location>
        <begin position="155"/>
        <end position="193"/>
    </location>
</feature>
<feature type="compositionally biased region" description="Polar residues" evidence="1">
    <location>
        <begin position="256"/>
        <end position="268"/>
    </location>
</feature>
<dbReference type="Pfam" id="PF23403">
    <property type="entry name" value="LTI65_LTI78_N"/>
    <property type="match status" value="1"/>
</dbReference>
<dbReference type="AlphaFoldDB" id="A0A2G5EFZ4"/>
<evidence type="ECO:0000259" key="2">
    <source>
        <dbReference type="Pfam" id="PF23399"/>
    </source>
</evidence>
<feature type="compositionally biased region" description="Polar residues" evidence="1">
    <location>
        <begin position="389"/>
        <end position="399"/>
    </location>
</feature>
<evidence type="ECO:0000313" key="4">
    <source>
        <dbReference type="EMBL" id="PIA54676.1"/>
    </source>
</evidence>
<dbReference type="PANTHER" id="PTHR33836">
    <property type="entry name" value="LOW-TEMPERATURE-INDUCED 65 KDA PROTEIN-RELATED"/>
    <property type="match status" value="1"/>
</dbReference>